<dbReference type="Proteomes" id="UP000606653">
    <property type="component" value="Unassembled WGS sequence"/>
</dbReference>
<dbReference type="PRINTS" id="PR00040">
    <property type="entry name" value="HTHMERR"/>
</dbReference>
<keyword evidence="2" id="KW-0805">Transcription regulation</keyword>
<dbReference type="Pfam" id="PF13411">
    <property type="entry name" value="MerR_1"/>
    <property type="match status" value="1"/>
</dbReference>
<dbReference type="RefSeq" id="WP_018975296.1">
    <property type="nucleotide sequence ID" value="NZ_BMLN01000001.1"/>
</dbReference>
<evidence type="ECO:0000256" key="1">
    <source>
        <dbReference type="ARBA" id="ARBA00022491"/>
    </source>
</evidence>
<evidence type="ECO:0000256" key="3">
    <source>
        <dbReference type="ARBA" id="ARBA00023125"/>
    </source>
</evidence>
<evidence type="ECO:0000259" key="5">
    <source>
        <dbReference type="PROSITE" id="PS50937"/>
    </source>
</evidence>
<evidence type="ECO:0000256" key="2">
    <source>
        <dbReference type="ARBA" id="ARBA00023015"/>
    </source>
</evidence>
<evidence type="ECO:0000256" key="4">
    <source>
        <dbReference type="ARBA" id="ARBA00023163"/>
    </source>
</evidence>
<feature type="domain" description="HTH merR-type" evidence="5">
    <location>
        <begin position="1"/>
        <end position="73"/>
    </location>
</feature>
<organism evidence="6 7">
    <name type="scientific">Saccharibacillus kuerlensis</name>
    <dbReference type="NCBI Taxonomy" id="459527"/>
    <lineage>
        <taxon>Bacteria</taxon>
        <taxon>Bacillati</taxon>
        <taxon>Bacillota</taxon>
        <taxon>Bacilli</taxon>
        <taxon>Bacillales</taxon>
        <taxon>Paenibacillaceae</taxon>
        <taxon>Saccharibacillus</taxon>
    </lineage>
</organism>
<evidence type="ECO:0000313" key="6">
    <source>
        <dbReference type="EMBL" id="GGN91802.1"/>
    </source>
</evidence>
<dbReference type="PANTHER" id="PTHR30204:SF69">
    <property type="entry name" value="MERR-FAMILY TRANSCRIPTIONAL REGULATOR"/>
    <property type="match status" value="1"/>
</dbReference>
<protein>
    <recommendedName>
        <fullName evidence="5">HTH merR-type domain-containing protein</fullName>
    </recommendedName>
</protein>
<keyword evidence="7" id="KW-1185">Reference proteome</keyword>
<proteinExistence type="predicted"/>
<dbReference type="Gene3D" id="1.10.1660.10">
    <property type="match status" value="1"/>
</dbReference>
<keyword evidence="3" id="KW-0238">DNA-binding</keyword>
<dbReference type="PANTHER" id="PTHR30204">
    <property type="entry name" value="REDOX-CYCLING DRUG-SENSING TRANSCRIPTIONAL ACTIVATOR SOXR"/>
    <property type="match status" value="1"/>
</dbReference>
<keyword evidence="1" id="KW-0678">Repressor</keyword>
<dbReference type="InterPro" id="IPR047057">
    <property type="entry name" value="MerR_fam"/>
</dbReference>
<name>A0ABQ2KSA3_9BACL</name>
<keyword evidence="4" id="KW-0804">Transcription</keyword>
<evidence type="ECO:0000313" key="7">
    <source>
        <dbReference type="Proteomes" id="UP000606653"/>
    </source>
</evidence>
<dbReference type="InterPro" id="IPR000551">
    <property type="entry name" value="MerR-type_HTH_dom"/>
</dbReference>
<gene>
    <name evidence="6" type="ORF">GCM10010969_03620</name>
</gene>
<dbReference type="PROSITE" id="PS50937">
    <property type="entry name" value="HTH_MERR_2"/>
    <property type="match status" value="1"/>
</dbReference>
<sequence length="268" mass="31057">MSDFLSISEFAGMMGVSVHQIRYFEEKGLLQPSYIEPNGYRRYGVDEMYRLAHILLLRQLNVPVAETGRAIDRYGADECESLLRHSLDKVREEIGRLQRLEHFTAELLEERKRKRGSQVKGELQRRPSRYLRRWVKLEQSAAGPTARSLFEALQRPGNMFETDLFYVRDGGETALYFEIDSGEPGKTGDLLLEEGLYWCEHFASAEDEETERRIEEACRQVADRFGFEAELLVLREKSYLSLFDGEAVRLELEIRIGDLPESEGRGDY</sequence>
<dbReference type="SMART" id="SM00422">
    <property type="entry name" value="HTH_MERR"/>
    <property type="match status" value="1"/>
</dbReference>
<dbReference type="InterPro" id="IPR009061">
    <property type="entry name" value="DNA-bd_dom_put_sf"/>
</dbReference>
<dbReference type="EMBL" id="BMLN01000001">
    <property type="protein sequence ID" value="GGN91802.1"/>
    <property type="molecule type" value="Genomic_DNA"/>
</dbReference>
<comment type="caution">
    <text evidence="6">The sequence shown here is derived from an EMBL/GenBank/DDBJ whole genome shotgun (WGS) entry which is preliminary data.</text>
</comment>
<accession>A0ABQ2KSA3</accession>
<reference evidence="7" key="1">
    <citation type="journal article" date="2019" name="Int. J. Syst. Evol. Microbiol.">
        <title>The Global Catalogue of Microorganisms (GCM) 10K type strain sequencing project: providing services to taxonomists for standard genome sequencing and annotation.</title>
        <authorList>
            <consortium name="The Broad Institute Genomics Platform"/>
            <consortium name="The Broad Institute Genome Sequencing Center for Infectious Disease"/>
            <person name="Wu L."/>
            <person name="Ma J."/>
        </authorList>
    </citation>
    <scope>NUCLEOTIDE SEQUENCE [LARGE SCALE GENOMIC DNA]</scope>
    <source>
        <strain evidence="7">CGMCC 1.6964</strain>
    </source>
</reference>
<dbReference type="SUPFAM" id="SSF46955">
    <property type="entry name" value="Putative DNA-binding domain"/>
    <property type="match status" value="1"/>
</dbReference>